<sequence>MAFQLGPVQIDTVNDGVINFGNAKIISPSGKTITVAGAGGLNTGAFINTNTLLSVTVAKLPKKKKKPLNKTD</sequence>
<evidence type="ECO:0000313" key="1">
    <source>
        <dbReference type="EMBL" id="MFC0524510.1"/>
    </source>
</evidence>
<accession>A0ABV6LQ18</accession>
<protein>
    <submittedName>
        <fullName evidence="1">Spore germination protein</fullName>
    </submittedName>
</protein>
<reference evidence="1 2" key="1">
    <citation type="submission" date="2024-09" db="EMBL/GenBank/DDBJ databases">
        <authorList>
            <person name="Sun Q."/>
            <person name="Mori K."/>
        </authorList>
    </citation>
    <scope>NUCLEOTIDE SEQUENCE [LARGE SCALE GENOMIC DNA]</scope>
    <source>
        <strain evidence="1 2">NCAIM B.02529</strain>
    </source>
</reference>
<dbReference type="InterPro" id="IPR019618">
    <property type="entry name" value="Spore_germination_GerPA"/>
</dbReference>
<comment type="caution">
    <text evidence="1">The sequence shown here is derived from an EMBL/GenBank/DDBJ whole genome shotgun (WGS) entry which is preliminary data.</text>
</comment>
<gene>
    <name evidence="1" type="ORF">ACFFGV_13120</name>
</gene>
<dbReference type="Proteomes" id="UP001589836">
    <property type="component" value="Unassembled WGS sequence"/>
</dbReference>
<proteinExistence type="predicted"/>
<dbReference type="EMBL" id="JBHLTP010000011">
    <property type="protein sequence ID" value="MFC0524510.1"/>
    <property type="molecule type" value="Genomic_DNA"/>
</dbReference>
<dbReference type="RefSeq" id="WP_377348556.1">
    <property type="nucleotide sequence ID" value="NZ_JBHLTP010000011.1"/>
</dbReference>
<organism evidence="1 2">
    <name type="scientific">Pontibacillus salicampi</name>
    <dbReference type="NCBI Taxonomy" id="1449801"/>
    <lineage>
        <taxon>Bacteria</taxon>
        <taxon>Bacillati</taxon>
        <taxon>Bacillota</taxon>
        <taxon>Bacilli</taxon>
        <taxon>Bacillales</taxon>
        <taxon>Bacillaceae</taxon>
        <taxon>Pontibacillus</taxon>
    </lineage>
</organism>
<name>A0ABV6LQ18_9BACI</name>
<evidence type="ECO:0000313" key="2">
    <source>
        <dbReference type="Proteomes" id="UP001589836"/>
    </source>
</evidence>
<keyword evidence="2" id="KW-1185">Reference proteome</keyword>
<dbReference type="Pfam" id="PF10676">
    <property type="entry name" value="gerPA"/>
    <property type="match status" value="1"/>
</dbReference>